<dbReference type="Pfam" id="PF13206">
    <property type="entry name" value="VSG_B"/>
    <property type="match status" value="1"/>
</dbReference>
<dbReference type="AlphaFoldDB" id="A0A1G4IDY3"/>
<dbReference type="EMBL" id="CZPT02001422">
    <property type="protein sequence ID" value="SCU70391.1"/>
    <property type="molecule type" value="Genomic_DNA"/>
</dbReference>
<keyword evidence="3" id="KW-1003">Cell membrane</keyword>
<evidence type="ECO:0000259" key="11">
    <source>
        <dbReference type="Pfam" id="PF13206"/>
    </source>
</evidence>
<feature type="coiled-coil region" evidence="9">
    <location>
        <begin position="253"/>
        <end position="280"/>
    </location>
</feature>
<feature type="region of interest" description="Disordered" evidence="10">
    <location>
        <begin position="281"/>
        <end position="323"/>
    </location>
</feature>
<dbReference type="VEuPathDB" id="TriTrypDB:TEOVI_000196400"/>
<dbReference type="GeneID" id="92375904"/>
<evidence type="ECO:0000256" key="4">
    <source>
        <dbReference type="ARBA" id="ARBA00022622"/>
    </source>
</evidence>
<evidence type="ECO:0000256" key="5">
    <source>
        <dbReference type="ARBA" id="ARBA00022729"/>
    </source>
</evidence>
<dbReference type="GO" id="GO:0005886">
    <property type="term" value="C:plasma membrane"/>
    <property type="evidence" value="ECO:0007669"/>
    <property type="project" value="UniProtKB-SubCell"/>
</dbReference>
<comment type="function">
    <text evidence="1">VSG forms a coat on the surface of the parasite. The trypanosome evades the immune response of the host by expressing a series of antigenically distinct VSGs from an estimated 1000 VSG genes.</text>
</comment>
<evidence type="ECO:0000313" key="13">
    <source>
        <dbReference type="Proteomes" id="UP000195570"/>
    </source>
</evidence>
<keyword evidence="5" id="KW-0732">Signal</keyword>
<reference evidence="12" key="1">
    <citation type="submission" date="2016-09" db="EMBL/GenBank/DDBJ databases">
        <authorList>
            <person name="Hebert L."/>
            <person name="Moumen B."/>
        </authorList>
    </citation>
    <scope>NUCLEOTIDE SEQUENCE [LARGE SCALE GENOMIC DNA]</scope>
    <source>
        <strain evidence="12">OVI</strain>
    </source>
</reference>
<dbReference type="RefSeq" id="XP_067081217.1">
    <property type="nucleotide sequence ID" value="XM_067225116.1"/>
</dbReference>
<comment type="caution">
    <text evidence="12">The sequence shown here is derived from an EMBL/GenBank/DDBJ whole genome shotgun (WGS) entry which is preliminary data.</text>
</comment>
<feature type="compositionally biased region" description="Basic and acidic residues" evidence="10">
    <location>
        <begin position="301"/>
        <end position="312"/>
    </location>
</feature>
<evidence type="ECO:0000256" key="3">
    <source>
        <dbReference type="ARBA" id="ARBA00022475"/>
    </source>
</evidence>
<name>A0A1G4IDY3_TRYEQ</name>
<accession>A0A1G4IDY3</accession>
<gene>
    <name evidence="12" type="ORF">TEOVI_000196400</name>
</gene>
<evidence type="ECO:0000256" key="1">
    <source>
        <dbReference type="ARBA" id="ARBA00002523"/>
    </source>
</evidence>
<keyword evidence="9" id="KW-0175">Coiled coil</keyword>
<dbReference type="InterPro" id="IPR025932">
    <property type="entry name" value="Trypano_VSG_B_N_dom"/>
</dbReference>
<evidence type="ECO:0000256" key="2">
    <source>
        <dbReference type="ARBA" id="ARBA00004609"/>
    </source>
</evidence>
<dbReference type="GO" id="GO:0098552">
    <property type="term" value="C:side of membrane"/>
    <property type="evidence" value="ECO:0007669"/>
    <property type="project" value="UniProtKB-KW"/>
</dbReference>
<keyword evidence="8" id="KW-0449">Lipoprotein</keyword>
<protein>
    <submittedName>
        <fullName evidence="12">Trypanosomal VSG domain containing protein, putative</fullName>
    </submittedName>
</protein>
<proteinExistence type="predicted"/>
<evidence type="ECO:0000256" key="8">
    <source>
        <dbReference type="ARBA" id="ARBA00023288"/>
    </source>
</evidence>
<keyword evidence="4" id="KW-0336">GPI-anchor</keyword>
<keyword evidence="6" id="KW-0472">Membrane</keyword>
<keyword evidence="7" id="KW-0325">Glycoprotein</keyword>
<evidence type="ECO:0000256" key="6">
    <source>
        <dbReference type="ARBA" id="ARBA00023136"/>
    </source>
</evidence>
<comment type="subcellular location">
    <subcellularLocation>
        <location evidence="2">Cell membrane</location>
        <topology evidence="2">Lipid-anchor</topology>
        <topology evidence="2">GPI-anchor</topology>
    </subcellularLocation>
</comment>
<organism evidence="12 13">
    <name type="scientific">Trypanosoma equiperdum</name>
    <dbReference type="NCBI Taxonomy" id="5694"/>
    <lineage>
        <taxon>Eukaryota</taxon>
        <taxon>Discoba</taxon>
        <taxon>Euglenozoa</taxon>
        <taxon>Kinetoplastea</taxon>
        <taxon>Metakinetoplastina</taxon>
        <taxon>Trypanosomatida</taxon>
        <taxon>Trypanosomatidae</taxon>
        <taxon>Trypanosoma</taxon>
    </lineage>
</organism>
<feature type="domain" description="Trypanosome variant surface glycoprotein B-type N-terminal" evidence="11">
    <location>
        <begin position="11"/>
        <end position="267"/>
    </location>
</feature>
<evidence type="ECO:0000313" key="12">
    <source>
        <dbReference type="EMBL" id="SCU70391.1"/>
    </source>
</evidence>
<feature type="compositionally biased region" description="Polar residues" evidence="10">
    <location>
        <begin position="314"/>
        <end position="323"/>
    </location>
</feature>
<evidence type="ECO:0000256" key="7">
    <source>
        <dbReference type="ARBA" id="ARBA00023180"/>
    </source>
</evidence>
<evidence type="ECO:0000256" key="10">
    <source>
        <dbReference type="SAM" id="MobiDB-lite"/>
    </source>
</evidence>
<keyword evidence="13" id="KW-1185">Reference proteome</keyword>
<dbReference type="Proteomes" id="UP000195570">
    <property type="component" value="Unassembled WGS sequence"/>
</dbReference>
<feature type="compositionally biased region" description="Low complexity" evidence="10">
    <location>
        <begin position="287"/>
        <end position="296"/>
    </location>
</feature>
<evidence type="ECO:0000256" key="9">
    <source>
        <dbReference type="SAM" id="Coils"/>
    </source>
</evidence>
<sequence length="323" mass="34455">MENINEEGITTRKKYKRKARAEFAKSTSAKLEKLYNTAVRVNEDLANTKRLITTEETKIKKELREALLGGTRDGGAQKPAADAAAFTANYATSCTGSSGPGKSLANDLVCICGTGSSSDATTLVQCTSFTDGGGYSDTHTGGTTNAIKIYNKLAAICQKSAATEEASPENIAAAISVFTSLLGRNSHSGATKKGAYSFGKGEDNSNQCNGGAASGQSFVNYVAIVEAGSGTPITTAIAWLKHLTTARTQLITRRQLLQKKEKEQSRLISLADKMQELYQEALHAERPVTTQTQSKPQPTPDPEKQKACEKHTNKTTCQANSCK</sequence>